<evidence type="ECO:0000256" key="2">
    <source>
        <dbReference type="ARBA" id="ARBA00007474"/>
    </source>
</evidence>
<dbReference type="PRINTS" id="PR02084">
    <property type="entry name" value="GOLM1CASC4"/>
</dbReference>
<evidence type="ECO:0000256" key="8">
    <source>
        <dbReference type="SAM" id="Coils"/>
    </source>
</evidence>
<keyword evidence="7 10" id="KW-0472">Membrane</keyword>
<keyword evidence="3 10" id="KW-0812">Transmembrane</keyword>
<dbReference type="PANTHER" id="PTHR15896:SF10">
    <property type="entry name" value="CHROMOSOME UNDETERMINED SCAFFOLD_98, WHOLE GENOME SHOTGUN SEQUENCE"/>
    <property type="match status" value="1"/>
</dbReference>
<evidence type="ECO:0000256" key="5">
    <source>
        <dbReference type="ARBA" id="ARBA00022989"/>
    </source>
</evidence>
<dbReference type="InterPro" id="IPR026139">
    <property type="entry name" value="GOLM1/CASC4"/>
</dbReference>
<keyword evidence="6 8" id="KW-0175">Coiled coil</keyword>
<reference evidence="11" key="1">
    <citation type="submission" date="2021-03" db="EMBL/GenBank/DDBJ databases">
        <authorList>
            <person name="Bekaert M."/>
        </authorList>
    </citation>
    <scope>NUCLEOTIDE SEQUENCE</scope>
</reference>
<feature type="compositionally biased region" description="Low complexity" evidence="9">
    <location>
        <begin position="216"/>
        <end position="235"/>
    </location>
</feature>
<comment type="caution">
    <text evidence="11">The sequence shown here is derived from an EMBL/GenBank/DDBJ whole genome shotgun (WGS) entry which is preliminary data.</text>
</comment>
<feature type="coiled-coil region" evidence="8">
    <location>
        <begin position="62"/>
        <end position="145"/>
    </location>
</feature>
<proteinExistence type="inferred from homology"/>
<feature type="region of interest" description="Disordered" evidence="9">
    <location>
        <begin position="360"/>
        <end position="503"/>
    </location>
</feature>
<dbReference type="OrthoDB" id="10072022at2759"/>
<keyword evidence="5 10" id="KW-1133">Transmembrane helix</keyword>
<evidence type="ECO:0000256" key="9">
    <source>
        <dbReference type="SAM" id="MobiDB-lite"/>
    </source>
</evidence>
<organism evidence="11 12">
    <name type="scientific">Mytilus edulis</name>
    <name type="common">Blue mussel</name>
    <dbReference type="NCBI Taxonomy" id="6550"/>
    <lineage>
        <taxon>Eukaryota</taxon>
        <taxon>Metazoa</taxon>
        <taxon>Spiralia</taxon>
        <taxon>Lophotrochozoa</taxon>
        <taxon>Mollusca</taxon>
        <taxon>Bivalvia</taxon>
        <taxon>Autobranchia</taxon>
        <taxon>Pteriomorphia</taxon>
        <taxon>Mytilida</taxon>
        <taxon>Mytiloidea</taxon>
        <taxon>Mytilidae</taxon>
        <taxon>Mytilinae</taxon>
        <taxon>Mytilus</taxon>
    </lineage>
</organism>
<evidence type="ECO:0000256" key="1">
    <source>
        <dbReference type="ARBA" id="ARBA00004606"/>
    </source>
</evidence>
<comment type="subcellular location">
    <subcellularLocation>
        <location evidence="1">Membrane</location>
        <topology evidence="1">Single-pass type II membrane protein</topology>
    </subcellularLocation>
</comment>
<keyword evidence="4" id="KW-0735">Signal-anchor</keyword>
<name>A0A8S3TJJ4_MYTED</name>
<feature type="transmembrane region" description="Helical" evidence="10">
    <location>
        <begin position="16"/>
        <end position="35"/>
    </location>
</feature>
<evidence type="ECO:0000256" key="7">
    <source>
        <dbReference type="ARBA" id="ARBA00023136"/>
    </source>
</evidence>
<evidence type="ECO:0000256" key="3">
    <source>
        <dbReference type="ARBA" id="ARBA00022692"/>
    </source>
</evidence>
<feature type="region of interest" description="Disordered" evidence="9">
    <location>
        <begin position="200"/>
        <end position="272"/>
    </location>
</feature>
<dbReference type="PANTHER" id="PTHR15896">
    <property type="entry name" value="GOLGI PHOSPHOPROTEIN 2/GP73-RELATED"/>
    <property type="match status" value="1"/>
</dbReference>
<feature type="compositionally biased region" description="Basic and acidic residues" evidence="9">
    <location>
        <begin position="362"/>
        <end position="376"/>
    </location>
</feature>
<protein>
    <submittedName>
        <fullName evidence="11">Uncharacterized protein</fullName>
    </submittedName>
</protein>
<feature type="compositionally biased region" description="Basic and acidic residues" evidence="9">
    <location>
        <begin position="466"/>
        <end position="495"/>
    </location>
</feature>
<sequence>MSGNGRGAARNPSKSPPFLIIGLLVALAILGFNYWNLSSSNGSLSATNMDLQDQIRILTSKRLNEEQSKRDIERKYQLIEQRIATKDSEIKKLQEDVDKKGGDVERAENSKKECEKNLQQCEDNNTGIQTQLDAVKDEVKELKNQPNVSTQNCDSQCKEQVKKIYSEMFQKVGAAPMQQLINAGIDVGEDIKIQVQQAAGAGGQKQIQPPNAGEKPAQQQTGQQQPAQQQPGQQQPVPPQPGQQQPAQQQTANKQEENIEGSEGQGKAPTTGLVNTLVGLKDKLKGGSTILSQETIKQGLETLKEKTDLNKISQDKVKEGLQSLSVKAGQQLHEILNQTQEGIKQGLKKSQEIAGLIYGGEGKLHDSSNKTQDISENKNNTLVGKDNPQQPNTKVDGPNQEKTENKTVGENVPKSGDVKEMEQKDKKNEIKETTAPGVKDGVQNENVAKTVKDEGVGYDDEDDDGKDTGDKEVEANKDMKYAPKKTDDDSIDALRRNLNNGAQ</sequence>
<feature type="compositionally biased region" description="Basic and acidic residues" evidence="9">
    <location>
        <begin position="416"/>
        <end position="432"/>
    </location>
</feature>
<dbReference type="SUPFAM" id="SSF57997">
    <property type="entry name" value="Tropomyosin"/>
    <property type="match status" value="1"/>
</dbReference>
<comment type="similarity">
    <text evidence="2">Belongs to the GOLM family.</text>
</comment>
<accession>A0A8S3TJJ4</accession>
<evidence type="ECO:0000256" key="4">
    <source>
        <dbReference type="ARBA" id="ARBA00022968"/>
    </source>
</evidence>
<keyword evidence="12" id="KW-1185">Reference proteome</keyword>
<evidence type="ECO:0000256" key="6">
    <source>
        <dbReference type="ARBA" id="ARBA00023054"/>
    </source>
</evidence>
<dbReference type="Proteomes" id="UP000683360">
    <property type="component" value="Unassembled WGS sequence"/>
</dbReference>
<feature type="compositionally biased region" description="Acidic residues" evidence="9">
    <location>
        <begin position="456"/>
        <end position="465"/>
    </location>
</feature>
<gene>
    <name evidence="11" type="ORF">MEDL_46492</name>
</gene>
<evidence type="ECO:0000313" key="11">
    <source>
        <dbReference type="EMBL" id="CAG2233828.1"/>
    </source>
</evidence>
<evidence type="ECO:0000313" key="12">
    <source>
        <dbReference type="Proteomes" id="UP000683360"/>
    </source>
</evidence>
<evidence type="ECO:0000256" key="10">
    <source>
        <dbReference type="SAM" id="Phobius"/>
    </source>
</evidence>
<dbReference type="GO" id="GO:0016020">
    <property type="term" value="C:membrane"/>
    <property type="evidence" value="ECO:0007669"/>
    <property type="project" value="UniProtKB-SubCell"/>
</dbReference>
<feature type="compositionally biased region" description="Polar residues" evidence="9">
    <location>
        <begin position="377"/>
        <end position="393"/>
    </location>
</feature>
<dbReference type="AlphaFoldDB" id="A0A8S3TJJ4"/>
<dbReference type="EMBL" id="CAJPWZ010002219">
    <property type="protein sequence ID" value="CAG2233828.1"/>
    <property type="molecule type" value="Genomic_DNA"/>
</dbReference>